<keyword evidence="1" id="KW-1133">Transmembrane helix</keyword>
<feature type="transmembrane region" description="Helical" evidence="1">
    <location>
        <begin position="714"/>
        <end position="733"/>
    </location>
</feature>
<gene>
    <name evidence="3" type="ORF">ACFSSA_03975</name>
</gene>
<accession>A0ABW5D724</accession>
<evidence type="ECO:0008006" key="5">
    <source>
        <dbReference type="Google" id="ProtNLM"/>
    </source>
</evidence>
<keyword evidence="1" id="KW-0472">Membrane</keyword>
<feature type="transmembrane region" description="Helical" evidence="1">
    <location>
        <begin position="583"/>
        <end position="600"/>
    </location>
</feature>
<sequence length="832" mass="91454">MGKILTYGFTLFLMLAMEVAAGEPVVIDLEMKDRSWFTDRTATAVVVFPDIVDQFEELPDGNADCHILDIEISETPDADTKAAAVIRFLPGRTGLVTVPAIDFTAGDKVFRTRPEQIIVGEPVSSPKMSLSFTPLKEKVYVGEPLRINLVWKSELEAGALRDLRWFPAFFSNPDIEVVVPRNTAPETEHVGLPLGGRRVIGTRTLAGDRELGMVEIPVYIRFKTPGVHTLDEMRLECAKLQDGGTDFARYAAYFNNGLFEPVDLGSVYERIYATAPAKDIEVLPLPGEGRQADFSNLFDPLSLEVSVSPRKVKVGELLDLEIKLSGPAPHGMLELPALSRQRGLRGRFLVDDAGGRLWHEQGTIFRYRLRALTTSVQALPGMSFQVFNPESGTYRSLETTAIPLEVSSENGADFIPLSAYQGAVAPLTSQPDGIWHNQRANFMNDVLNQLFTLAQKGFPVLLLVGPVAFLLLLPWVRERRRRALDPAYGARVKAYAEMKKLPAGDAEKWSAFLRFMAASFGAEDRTWTVGDSQRALRKIGASEEEIGELGAMHAAADARDFSTGNPDARFSGLDHLATRVMRLISKSAMLWLLAALLFIAPRVQADEWDEAQVAFDHALEAPAGSPASQIAYEEAGLKFQAAAEAGLHPGEAWQNAGNSWFEAGAIGRAIFAYLKAKEYRPFDPSLTESLAVARGLVATDVPVKRAFWQKIPTAWLMSAIVCVNLFFWAALLLKARFRERRSSAVMVIASGVLLLILGSLYLANLLTSKPVGVIIVEAVEARKGPGYAYAAAFNEALGDGLEFSVVEQRGEWVRIQLADERQCWVPASQISQ</sequence>
<dbReference type="RefSeq" id="WP_386818522.1">
    <property type="nucleotide sequence ID" value="NZ_JBHUIT010000002.1"/>
</dbReference>
<protein>
    <recommendedName>
        <fullName evidence="5">Oxygen tolerance</fullName>
    </recommendedName>
</protein>
<evidence type="ECO:0000256" key="1">
    <source>
        <dbReference type="SAM" id="Phobius"/>
    </source>
</evidence>
<dbReference type="InterPro" id="IPR011990">
    <property type="entry name" value="TPR-like_helical_dom_sf"/>
</dbReference>
<feature type="signal peptide" evidence="2">
    <location>
        <begin position="1"/>
        <end position="21"/>
    </location>
</feature>
<evidence type="ECO:0000313" key="4">
    <source>
        <dbReference type="Proteomes" id="UP001597375"/>
    </source>
</evidence>
<dbReference type="PANTHER" id="PTHR40940">
    <property type="entry name" value="PROTEIN BATD-RELATED"/>
    <property type="match status" value="1"/>
</dbReference>
<dbReference type="InterPro" id="IPR025738">
    <property type="entry name" value="BatD"/>
</dbReference>
<organism evidence="3 4">
    <name type="scientific">Luteolibacter algae</name>
    <dbReference type="NCBI Taxonomy" id="454151"/>
    <lineage>
        <taxon>Bacteria</taxon>
        <taxon>Pseudomonadati</taxon>
        <taxon>Verrucomicrobiota</taxon>
        <taxon>Verrucomicrobiia</taxon>
        <taxon>Verrucomicrobiales</taxon>
        <taxon>Verrucomicrobiaceae</taxon>
        <taxon>Luteolibacter</taxon>
    </lineage>
</organism>
<dbReference type="Gene3D" id="2.30.30.40">
    <property type="entry name" value="SH3 Domains"/>
    <property type="match status" value="1"/>
</dbReference>
<keyword evidence="4" id="KW-1185">Reference proteome</keyword>
<dbReference type="EMBL" id="JBHUIT010000002">
    <property type="protein sequence ID" value="MFD2255826.1"/>
    <property type="molecule type" value="Genomic_DNA"/>
</dbReference>
<name>A0ABW5D724_9BACT</name>
<keyword evidence="1" id="KW-0812">Transmembrane</keyword>
<proteinExistence type="predicted"/>
<evidence type="ECO:0000313" key="3">
    <source>
        <dbReference type="EMBL" id="MFD2255826.1"/>
    </source>
</evidence>
<reference evidence="4" key="1">
    <citation type="journal article" date="2019" name="Int. J. Syst. Evol. Microbiol.">
        <title>The Global Catalogue of Microorganisms (GCM) 10K type strain sequencing project: providing services to taxonomists for standard genome sequencing and annotation.</title>
        <authorList>
            <consortium name="The Broad Institute Genomics Platform"/>
            <consortium name="The Broad Institute Genome Sequencing Center for Infectious Disease"/>
            <person name="Wu L."/>
            <person name="Ma J."/>
        </authorList>
    </citation>
    <scope>NUCLEOTIDE SEQUENCE [LARGE SCALE GENOMIC DNA]</scope>
    <source>
        <strain evidence="4">CGMCC 4.7106</strain>
    </source>
</reference>
<dbReference type="SUPFAM" id="SSF48452">
    <property type="entry name" value="TPR-like"/>
    <property type="match status" value="1"/>
</dbReference>
<dbReference type="PANTHER" id="PTHR40940:SF2">
    <property type="entry name" value="BATD"/>
    <property type="match status" value="1"/>
</dbReference>
<evidence type="ECO:0000256" key="2">
    <source>
        <dbReference type="SAM" id="SignalP"/>
    </source>
</evidence>
<feature type="transmembrane region" description="Helical" evidence="1">
    <location>
        <begin position="457"/>
        <end position="476"/>
    </location>
</feature>
<dbReference type="Proteomes" id="UP001597375">
    <property type="component" value="Unassembled WGS sequence"/>
</dbReference>
<comment type="caution">
    <text evidence="3">The sequence shown here is derived from an EMBL/GenBank/DDBJ whole genome shotgun (WGS) entry which is preliminary data.</text>
</comment>
<feature type="chain" id="PRO_5047462966" description="Oxygen tolerance" evidence="2">
    <location>
        <begin position="22"/>
        <end position="832"/>
    </location>
</feature>
<keyword evidence="2" id="KW-0732">Signal</keyword>
<feature type="transmembrane region" description="Helical" evidence="1">
    <location>
        <begin position="745"/>
        <end position="763"/>
    </location>
</feature>